<gene>
    <name evidence="2" type="ORF">ACFPOC_14505</name>
</gene>
<name>A0ABW0SFG5_9RHOB</name>
<feature type="transmembrane region" description="Helical" evidence="1">
    <location>
        <begin position="53"/>
        <end position="73"/>
    </location>
</feature>
<keyword evidence="3" id="KW-1185">Reference proteome</keyword>
<proteinExistence type="predicted"/>
<comment type="caution">
    <text evidence="2">The sequence shown here is derived from an EMBL/GenBank/DDBJ whole genome shotgun (WGS) entry which is preliminary data.</text>
</comment>
<protein>
    <submittedName>
        <fullName evidence="2">NfeD family protein</fullName>
    </submittedName>
</protein>
<feature type="transmembrane region" description="Helical" evidence="1">
    <location>
        <begin position="29"/>
        <end position="47"/>
    </location>
</feature>
<sequence>MSWWLLWWVWVALAILLGVLEVLLPAFVFLGFSAGALGTALLVALGLDAGVGGTLVIFAGLSAVAYAGLRLWLGTARGRVRIIDRDINDD</sequence>
<organism evidence="2 3">
    <name type="scientific">Rubellimicrobium aerolatum</name>
    <dbReference type="NCBI Taxonomy" id="490979"/>
    <lineage>
        <taxon>Bacteria</taxon>
        <taxon>Pseudomonadati</taxon>
        <taxon>Pseudomonadota</taxon>
        <taxon>Alphaproteobacteria</taxon>
        <taxon>Rhodobacterales</taxon>
        <taxon>Roseobacteraceae</taxon>
        <taxon>Rubellimicrobium</taxon>
    </lineage>
</organism>
<accession>A0ABW0SFG5</accession>
<evidence type="ECO:0000313" key="2">
    <source>
        <dbReference type="EMBL" id="MFC5567621.1"/>
    </source>
</evidence>
<evidence type="ECO:0000313" key="3">
    <source>
        <dbReference type="Proteomes" id="UP001596056"/>
    </source>
</evidence>
<keyword evidence="1" id="KW-0812">Transmembrane</keyword>
<keyword evidence="1" id="KW-1133">Transmembrane helix</keyword>
<reference evidence="3" key="1">
    <citation type="journal article" date="2019" name="Int. J. Syst. Evol. Microbiol.">
        <title>The Global Catalogue of Microorganisms (GCM) 10K type strain sequencing project: providing services to taxonomists for standard genome sequencing and annotation.</title>
        <authorList>
            <consortium name="The Broad Institute Genomics Platform"/>
            <consortium name="The Broad Institute Genome Sequencing Center for Infectious Disease"/>
            <person name="Wu L."/>
            <person name="Ma J."/>
        </authorList>
    </citation>
    <scope>NUCLEOTIDE SEQUENCE [LARGE SCALE GENOMIC DNA]</scope>
    <source>
        <strain evidence="3">KACC 11588</strain>
    </source>
</reference>
<feature type="transmembrane region" description="Helical" evidence="1">
    <location>
        <begin position="6"/>
        <end position="24"/>
    </location>
</feature>
<keyword evidence="1" id="KW-0472">Membrane</keyword>
<dbReference type="Proteomes" id="UP001596056">
    <property type="component" value="Unassembled WGS sequence"/>
</dbReference>
<dbReference type="RefSeq" id="WP_209842512.1">
    <property type="nucleotide sequence ID" value="NZ_JAGGJP010000016.1"/>
</dbReference>
<evidence type="ECO:0000256" key="1">
    <source>
        <dbReference type="SAM" id="Phobius"/>
    </source>
</evidence>
<dbReference type="EMBL" id="JBHSNA010000017">
    <property type="protein sequence ID" value="MFC5567621.1"/>
    <property type="molecule type" value="Genomic_DNA"/>
</dbReference>